<accession>D6RNR2</accession>
<dbReference type="RefSeq" id="XP_002910874.1">
    <property type="nucleotide sequence ID" value="XM_002910828.1"/>
</dbReference>
<dbReference type="EMBL" id="AACS02000007">
    <property type="protein sequence ID" value="EFI27380.1"/>
    <property type="molecule type" value="Genomic_DNA"/>
</dbReference>
<proteinExistence type="predicted"/>
<evidence type="ECO:0000313" key="1">
    <source>
        <dbReference type="EMBL" id="EFI27380.1"/>
    </source>
</evidence>
<gene>
    <name evidence="1" type="ORF">CC1G_14851</name>
</gene>
<name>D6RNR2_COPC7</name>
<dbReference type="HOGENOM" id="CLU_2196822_0_0_1"/>
<dbReference type="VEuPathDB" id="FungiDB:CC1G_14851"/>
<sequence length="108" mass="11668">MGATRALVTDGTDVPINGFKLRIRVRHPTKLDHLSSSTHSIILGERRREVSFLAIVRAGYKYGDGVGTINHDGEATAGSPRASTMEARLARKVLVASLHGSKKKMGMN</sequence>
<comment type="caution">
    <text evidence="1">The sequence shown here is derived from an EMBL/GenBank/DDBJ whole genome shotgun (WGS) entry which is preliminary data.</text>
</comment>
<dbReference type="GeneID" id="9378792"/>
<dbReference type="InParanoid" id="D6RNR2"/>
<dbReference type="KEGG" id="cci:CC1G_14851"/>
<keyword evidence="2" id="KW-1185">Reference proteome</keyword>
<reference evidence="1 2" key="1">
    <citation type="journal article" date="2010" name="Proc. Natl. Acad. Sci. U.S.A.">
        <title>Insights into evolution of multicellular fungi from the assembled chromosomes of the mushroom Coprinopsis cinerea (Coprinus cinereus).</title>
        <authorList>
            <person name="Stajich J.E."/>
            <person name="Wilke S.K."/>
            <person name="Ahren D."/>
            <person name="Au C.H."/>
            <person name="Birren B.W."/>
            <person name="Borodovsky M."/>
            <person name="Burns C."/>
            <person name="Canback B."/>
            <person name="Casselton L.A."/>
            <person name="Cheng C.K."/>
            <person name="Deng J."/>
            <person name="Dietrich F.S."/>
            <person name="Fargo D.C."/>
            <person name="Farman M.L."/>
            <person name="Gathman A.C."/>
            <person name="Goldberg J."/>
            <person name="Guigo R."/>
            <person name="Hoegger P.J."/>
            <person name="Hooker J.B."/>
            <person name="Huggins A."/>
            <person name="James T.Y."/>
            <person name="Kamada T."/>
            <person name="Kilaru S."/>
            <person name="Kodira C."/>
            <person name="Kues U."/>
            <person name="Kupfer D."/>
            <person name="Kwan H.S."/>
            <person name="Lomsadze A."/>
            <person name="Li W."/>
            <person name="Lilly W.W."/>
            <person name="Ma L.J."/>
            <person name="Mackey A.J."/>
            <person name="Manning G."/>
            <person name="Martin F."/>
            <person name="Muraguchi H."/>
            <person name="Natvig D.O."/>
            <person name="Palmerini H."/>
            <person name="Ramesh M.A."/>
            <person name="Rehmeyer C.J."/>
            <person name="Roe B.A."/>
            <person name="Shenoy N."/>
            <person name="Stanke M."/>
            <person name="Ter-Hovhannisyan V."/>
            <person name="Tunlid A."/>
            <person name="Velagapudi R."/>
            <person name="Vision T.J."/>
            <person name="Zeng Q."/>
            <person name="Zolan M.E."/>
            <person name="Pukkila P.J."/>
        </authorList>
    </citation>
    <scope>NUCLEOTIDE SEQUENCE [LARGE SCALE GENOMIC DNA]</scope>
    <source>
        <strain evidence="2">Okayama-7 / 130 / ATCC MYA-4618 / FGSC 9003</strain>
    </source>
</reference>
<protein>
    <submittedName>
        <fullName evidence="1">Uncharacterized protein</fullName>
    </submittedName>
</protein>
<organism evidence="1 2">
    <name type="scientific">Coprinopsis cinerea (strain Okayama-7 / 130 / ATCC MYA-4618 / FGSC 9003)</name>
    <name type="common">Inky cap fungus</name>
    <name type="synonym">Hormographiella aspergillata</name>
    <dbReference type="NCBI Taxonomy" id="240176"/>
    <lineage>
        <taxon>Eukaryota</taxon>
        <taxon>Fungi</taxon>
        <taxon>Dikarya</taxon>
        <taxon>Basidiomycota</taxon>
        <taxon>Agaricomycotina</taxon>
        <taxon>Agaricomycetes</taxon>
        <taxon>Agaricomycetidae</taxon>
        <taxon>Agaricales</taxon>
        <taxon>Agaricineae</taxon>
        <taxon>Psathyrellaceae</taxon>
        <taxon>Coprinopsis</taxon>
    </lineage>
</organism>
<dbReference type="AlphaFoldDB" id="D6RNR2"/>
<dbReference type="Proteomes" id="UP000001861">
    <property type="component" value="Unassembled WGS sequence"/>
</dbReference>
<evidence type="ECO:0000313" key="2">
    <source>
        <dbReference type="Proteomes" id="UP000001861"/>
    </source>
</evidence>